<dbReference type="EMBL" id="JTDB02000010">
    <property type="protein sequence ID" value="NLP64882.1"/>
    <property type="molecule type" value="Genomic_DNA"/>
</dbReference>
<protein>
    <submittedName>
        <fullName evidence="2">Uncharacterized protein</fullName>
    </submittedName>
</protein>
<reference evidence="2" key="1">
    <citation type="journal article" date="2015" name="Genome Announc.">
        <title>Draft Genome Sequence of the Polyhydroxyalkanoate-Producing Bacterium Burkholderia sacchari LMG 19450 Isolated from Brazilian Sugarcane Plantation Soil.</title>
        <authorList>
            <person name="Alexandrino P.M."/>
            <person name="Mendonca T.T."/>
            <person name="Guaman Bautista L.P."/>
            <person name="Cherix J."/>
            <person name="Lozano-Sakalauskas G.C."/>
            <person name="Fujita A."/>
            <person name="Ramos Filho E."/>
            <person name="Long P."/>
            <person name="Padilla G."/>
            <person name="Taciro M.K."/>
            <person name="Gomez J.G."/>
            <person name="Silva L.F."/>
        </authorList>
    </citation>
    <scope>NUCLEOTIDE SEQUENCE</scope>
    <source>
        <strain evidence="2">LMG 19450</strain>
    </source>
</reference>
<dbReference type="AlphaFoldDB" id="A0A8T6ZJU7"/>
<dbReference type="Proteomes" id="UP000030460">
    <property type="component" value="Unassembled WGS sequence"/>
</dbReference>
<reference evidence="2" key="2">
    <citation type="submission" date="2020-04" db="EMBL/GenBank/DDBJ databases">
        <authorList>
            <person name="Alexandrino P."/>
            <person name="Mendonca T."/>
            <person name="Guaman L."/>
            <person name="Cherix J."/>
            <person name="Lozano-Sakalauskas G."/>
            <person name="Fujita A."/>
            <person name="Filho E.R."/>
            <person name="Long P."/>
            <person name="Padilla G."/>
            <person name="Taciro M.K."/>
            <person name="Gomez J.G."/>
            <person name="Silva L.F."/>
            <person name="Torres M."/>
        </authorList>
    </citation>
    <scope>NUCLEOTIDE SEQUENCE</scope>
    <source>
        <strain evidence="2">LMG 19450</strain>
    </source>
</reference>
<feature type="region of interest" description="Disordered" evidence="1">
    <location>
        <begin position="1"/>
        <end position="46"/>
    </location>
</feature>
<proteinExistence type="predicted"/>
<accession>A0A8T6ZJU7</accession>
<organism evidence="2 3">
    <name type="scientific">Paraburkholderia sacchari</name>
    <dbReference type="NCBI Taxonomy" id="159450"/>
    <lineage>
        <taxon>Bacteria</taxon>
        <taxon>Pseudomonadati</taxon>
        <taxon>Pseudomonadota</taxon>
        <taxon>Betaproteobacteria</taxon>
        <taxon>Burkholderiales</taxon>
        <taxon>Burkholderiaceae</taxon>
        <taxon>Paraburkholderia</taxon>
    </lineage>
</organism>
<feature type="compositionally biased region" description="Basic and acidic residues" evidence="1">
    <location>
        <begin position="1"/>
        <end position="24"/>
    </location>
</feature>
<evidence type="ECO:0000256" key="1">
    <source>
        <dbReference type="SAM" id="MobiDB-lite"/>
    </source>
</evidence>
<evidence type="ECO:0000313" key="3">
    <source>
        <dbReference type="Proteomes" id="UP000030460"/>
    </source>
</evidence>
<evidence type="ECO:0000313" key="2">
    <source>
        <dbReference type="EMBL" id="NLP64882.1"/>
    </source>
</evidence>
<dbReference type="RefSeq" id="WP_152617233.1">
    <property type="nucleotide sequence ID" value="NZ_CADFGF010000014.1"/>
</dbReference>
<name>A0A8T6ZJU7_9BURK</name>
<sequence length="71" mass="7962">MTDKALSKWSKDSDGQSALRREEGSGAAGGRLSGGTLQTDHRSQPRQLWAWSPCIPDFDWMDWHSPFNLAE</sequence>
<gene>
    <name evidence="2" type="ORF">NH14_027815</name>
</gene>
<dbReference type="OrthoDB" id="9011872at2"/>
<keyword evidence="3" id="KW-1185">Reference proteome</keyword>
<comment type="caution">
    <text evidence="2">The sequence shown here is derived from an EMBL/GenBank/DDBJ whole genome shotgun (WGS) entry which is preliminary data.</text>
</comment>